<dbReference type="InterPro" id="IPR013196">
    <property type="entry name" value="HTH_11"/>
</dbReference>
<dbReference type="InterPro" id="IPR036390">
    <property type="entry name" value="WH_DNA-bd_sf"/>
</dbReference>
<dbReference type="HOGENOM" id="CLU_041141_1_0_11"/>
<dbReference type="AlphaFoldDB" id="C5BZ18"/>
<sequence>MISTSARLLRLLALLQDRRTTTAPVLAGRLGVTERTVRRDVEKLRELGYPVTSRAGADGGYGLGAGGALPPLLLSEEEAVAVAIGLRLATSAGLRGLDDEAVRTLARLEPLLPAPARERLRTLHAATLTLGEPETVDVDLLVALAQARRDACEVRFTYVRPEKAESRRRVEPHRLVRGGRRWYLVARDVDAASWRTFRVDRMRELTVTTWRFTPSEPPEPADVMVSRGVSTAPYPVQVRVRFEVPRAVLADLVPPTVGVIDDDGAHACVLTTGAGSALALGMHLADLGLPFRVLSPDDVATRLHAAAELLLAATAPA</sequence>
<dbReference type="Pfam" id="PF08279">
    <property type="entry name" value="HTH_11"/>
    <property type="match status" value="1"/>
</dbReference>
<dbReference type="EMBL" id="CP001618">
    <property type="protein sequence ID" value="ACQ81133.1"/>
    <property type="molecule type" value="Genomic_DNA"/>
</dbReference>
<dbReference type="GO" id="GO:0003700">
    <property type="term" value="F:DNA-binding transcription factor activity"/>
    <property type="evidence" value="ECO:0007669"/>
    <property type="project" value="InterPro"/>
</dbReference>
<evidence type="ECO:0000256" key="3">
    <source>
        <dbReference type="ARBA" id="ARBA00023163"/>
    </source>
</evidence>
<dbReference type="SUPFAM" id="SSF46785">
    <property type="entry name" value="Winged helix' DNA-binding domain"/>
    <property type="match status" value="1"/>
</dbReference>
<dbReference type="InterPro" id="IPR001034">
    <property type="entry name" value="DeoR_HTH"/>
</dbReference>
<keyword evidence="1" id="KW-0805">Transcription regulation</keyword>
<evidence type="ECO:0000259" key="4">
    <source>
        <dbReference type="PROSITE" id="PS51000"/>
    </source>
</evidence>
<dbReference type="InterPro" id="IPR026881">
    <property type="entry name" value="WYL_dom"/>
</dbReference>
<keyword evidence="6" id="KW-1185">Reference proteome</keyword>
<dbReference type="RefSeq" id="WP_015883373.1">
    <property type="nucleotide sequence ID" value="NC_012669.1"/>
</dbReference>
<dbReference type="InterPro" id="IPR018356">
    <property type="entry name" value="Tscrpt_reg_HTH_DeoR_CS"/>
</dbReference>
<protein>
    <submittedName>
        <fullName evidence="5">Helix-turn-helix type 11 domain protein</fullName>
    </submittedName>
</protein>
<dbReference type="Pfam" id="PF25583">
    <property type="entry name" value="WCX"/>
    <property type="match status" value="1"/>
</dbReference>
<dbReference type="InterPro" id="IPR051534">
    <property type="entry name" value="CBASS_pafABC_assoc_protein"/>
</dbReference>
<dbReference type="Proteomes" id="UP000007962">
    <property type="component" value="Chromosome"/>
</dbReference>
<dbReference type="PROSITE" id="PS52050">
    <property type="entry name" value="WYL"/>
    <property type="match status" value="1"/>
</dbReference>
<accession>C5BZ18</accession>
<dbReference type="InterPro" id="IPR028349">
    <property type="entry name" value="PafC-like"/>
</dbReference>
<dbReference type="GO" id="GO:0003677">
    <property type="term" value="F:DNA binding"/>
    <property type="evidence" value="ECO:0007669"/>
    <property type="project" value="UniProtKB-KW"/>
</dbReference>
<name>C5BZ18_BEUC1</name>
<dbReference type="Gene3D" id="1.10.10.10">
    <property type="entry name" value="Winged helix-like DNA-binding domain superfamily/Winged helix DNA-binding domain"/>
    <property type="match status" value="1"/>
</dbReference>
<dbReference type="SMART" id="SM00420">
    <property type="entry name" value="HTH_DEOR"/>
    <property type="match status" value="1"/>
</dbReference>
<dbReference type="InterPro" id="IPR036388">
    <property type="entry name" value="WH-like_DNA-bd_sf"/>
</dbReference>
<keyword evidence="3" id="KW-0804">Transcription</keyword>
<evidence type="ECO:0000313" key="6">
    <source>
        <dbReference type="Proteomes" id="UP000007962"/>
    </source>
</evidence>
<dbReference type="PANTHER" id="PTHR34580">
    <property type="match status" value="1"/>
</dbReference>
<dbReference type="PIRSF" id="PIRSF016838">
    <property type="entry name" value="PafC"/>
    <property type="match status" value="1"/>
</dbReference>
<dbReference type="PROSITE" id="PS00894">
    <property type="entry name" value="HTH_DEOR_1"/>
    <property type="match status" value="1"/>
</dbReference>
<keyword evidence="2" id="KW-0238">DNA-binding</keyword>
<dbReference type="STRING" id="471853.Bcav_2888"/>
<proteinExistence type="predicted"/>
<gene>
    <name evidence="5" type="ordered locus">Bcav_2888</name>
</gene>
<evidence type="ECO:0000256" key="1">
    <source>
        <dbReference type="ARBA" id="ARBA00023015"/>
    </source>
</evidence>
<dbReference type="eggNOG" id="COG2378">
    <property type="taxonomic scope" value="Bacteria"/>
</dbReference>
<dbReference type="OrthoDB" id="8555652at2"/>
<reference evidence="5 6" key="1">
    <citation type="journal article" date="2009" name="Stand. Genomic Sci.">
        <title>Complete genome sequence of Beutenbergia cavernae type strain (HKI 0122).</title>
        <authorList>
            <person name="Land M."/>
            <person name="Pukall R."/>
            <person name="Abt B."/>
            <person name="Goker M."/>
            <person name="Rohde M."/>
            <person name="Glavina Del Rio T."/>
            <person name="Tice H."/>
            <person name="Copeland A."/>
            <person name="Cheng J.F."/>
            <person name="Lucas S."/>
            <person name="Chen F."/>
            <person name="Nolan M."/>
            <person name="Bruce D."/>
            <person name="Goodwin L."/>
            <person name="Pitluck S."/>
            <person name="Ivanova N."/>
            <person name="Mavromatis K."/>
            <person name="Ovchinnikova G."/>
            <person name="Pati A."/>
            <person name="Chen A."/>
            <person name="Palaniappan K."/>
            <person name="Hauser L."/>
            <person name="Chang Y.J."/>
            <person name="Jefferies C.C."/>
            <person name="Saunders E."/>
            <person name="Brettin T."/>
            <person name="Detter J.C."/>
            <person name="Han C."/>
            <person name="Chain P."/>
            <person name="Bristow J."/>
            <person name="Eisen J.A."/>
            <person name="Markowitz V."/>
            <person name="Hugenholtz P."/>
            <person name="Kyrpides N.C."/>
            <person name="Klenk H.P."/>
            <person name="Lapidus A."/>
        </authorList>
    </citation>
    <scope>NUCLEOTIDE SEQUENCE [LARGE SCALE GENOMIC DNA]</scope>
    <source>
        <strain evidence="6">ATCC BAA-8 / DSM 12333 / NBRC 16432</strain>
    </source>
</reference>
<dbReference type="PANTHER" id="PTHR34580:SF3">
    <property type="entry name" value="PROTEIN PAFB"/>
    <property type="match status" value="1"/>
</dbReference>
<dbReference type="PROSITE" id="PS51000">
    <property type="entry name" value="HTH_DEOR_2"/>
    <property type="match status" value="1"/>
</dbReference>
<dbReference type="InterPro" id="IPR057727">
    <property type="entry name" value="WCX_dom"/>
</dbReference>
<evidence type="ECO:0000313" key="5">
    <source>
        <dbReference type="EMBL" id="ACQ81133.1"/>
    </source>
</evidence>
<organism evidence="5 6">
    <name type="scientific">Beutenbergia cavernae (strain ATCC BAA-8 / DSM 12333 / CCUG 43141 / JCM 11478 / NBRC 16432 / NCIMB 13614 / HKI 0122)</name>
    <dbReference type="NCBI Taxonomy" id="471853"/>
    <lineage>
        <taxon>Bacteria</taxon>
        <taxon>Bacillati</taxon>
        <taxon>Actinomycetota</taxon>
        <taxon>Actinomycetes</taxon>
        <taxon>Micrococcales</taxon>
        <taxon>Beutenbergiaceae</taxon>
        <taxon>Beutenbergia</taxon>
    </lineage>
</organism>
<feature type="domain" description="HTH deoR-type" evidence="4">
    <location>
        <begin position="4"/>
        <end position="59"/>
    </location>
</feature>
<dbReference type="KEGG" id="bcv:Bcav_2888"/>
<evidence type="ECO:0000256" key="2">
    <source>
        <dbReference type="ARBA" id="ARBA00023125"/>
    </source>
</evidence>
<dbReference type="Pfam" id="PF13280">
    <property type="entry name" value="WYL"/>
    <property type="match status" value="1"/>
</dbReference>